<keyword evidence="2" id="KW-1185">Reference proteome</keyword>
<name>A0ACA9Y2N6_9ASCO</name>
<reference evidence="1" key="1">
    <citation type="submission" date="2022-06" db="EMBL/GenBank/DDBJ databases">
        <authorList>
            <person name="Legras J.-L."/>
            <person name="Devillers H."/>
            <person name="Grondin C."/>
        </authorList>
    </citation>
    <scope>NUCLEOTIDE SEQUENCE</scope>
    <source>
        <strain evidence="1">CLIB 1444</strain>
    </source>
</reference>
<proteinExistence type="predicted"/>
<dbReference type="EMBL" id="CALSDN010000002">
    <property type="protein sequence ID" value="CAH6719208.1"/>
    <property type="molecule type" value="Genomic_DNA"/>
</dbReference>
<evidence type="ECO:0000313" key="1">
    <source>
        <dbReference type="EMBL" id="CAH6719208.1"/>
    </source>
</evidence>
<protein>
    <submittedName>
        <fullName evidence="1">Serine/threonine-protein kinase Ypk3p</fullName>
    </submittedName>
</protein>
<evidence type="ECO:0000313" key="2">
    <source>
        <dbReference type="Proteomes" id="UP001152531"/>
    </source>
</evidence>
<sequence>MVGLFTFDETQFSRGFETVDLEDRAPETIENVQQINGESFLESNLTTRLKEFNSSEINNSSQSLDDGDLEVKAFEADVEEYSGLSIPESKVRRRSSVYRRLSIRPSSVTSNHSFMIPSNFNKDYEDDRATNQLGEKDYKRTLQDFEPIKVLGQGAYGKVHLVEDKHTRKLYAQKQLRKPVINIQEDSRTDNFHIKRTIYERNILSNINHHPNIVKLFYALQDHDKFYLFLEYIPGGELFHHLTTNNSLGNVFKEDDVAFYAAQMALGLRHLHKLGIVYRDLKPENCLLDVRGNLVLTDFGLSKDIGNENEDKCNSIIGTPEYMAPEILKGEEYDYGVDWWSLGCVIYDMMSGKPPFTGNSHKVIQDKILKNKLSLPFYFSLDAKDLLNKLLNKNPQKRFQIDDNWEVFKKHRFFRKLNWKLLEVQDDSIIPPIVPIITDPKLAENFSSDFTSLKVSDYNIDQAINIPISSEAHPYQNFQGFSYTASTSFIDKFS</sequence>
<comment type="caution">
    <text evidence="1">The sequence shown here is derived from an EMBL/GenBank/DDBJ whole genome shotgun (WGS) entry which is preliminary data.</text>
</comment>
<keyword evidence="1" id="KW-0418">Kinase</keyword>
<accession>A0ACA9Y2N6</accession>
<dbReference type="Proteomes" id="UP001152531">
    <property type="component" value="Unassembled WGS sequence"/>
</dbReference>
<organism evidence="1 2">
    <name type="scientific">[Candida] jaroonii</name>
    <dbReference type="NCBI Taxonomy" id="467808"/>
    <lineage>
        <taxon>Eukaryota</taxon>
        <taxon>Fungi</taxon>
        <taxon>Dikarya</taxon>
        <taxon>Ascomycota</taxon>
        <taxon>Saccharomycotina</taxon>
        <taxon>Pichiomycetes</taxon>
        <taxon>Debaryomycetaceae</taxon>
        <taxon>Yamadazyma</taxon>
    </lineage>
</organism>
<keyword evidence="1" id="KW-0808">Transferase</keyword>
<gene>
    <name evidence="1" type="ORF">CLIB1444_02S03334</name>
</gene>